<protein>
    <submittedName>
        <fullName evidence="1">Uncharacterized protein</fullName>
    </submittedName>
</protein>
<keyword evidence="2" id="KW-1185">Reference proteome</keyword>
<evidence type="ECO:0000313" key="2">
    <source>
        <dbReference type="Proteomes" id="UP000076881"/>
    </source>
</evidence>
<reference evidence="1 2" key="1">
    <citation type="journal article" date="2016" name="Genome Biol. Evol.">
        <title>Divergent and convergent evolution of fungal pathogenicity.</title>
        <authorList>
            <person name="Shang Y."/>
            <person name="Xiao G."/>
            <person name="Zheng P."/>
            <person name="Cen K."/>
            <person name="Zhan S."/>
            <person name="Wang C."/>
        </authorList>
    </citation>
    <scope>NUCLEOTIDE SEQUENCE [LARGE SCALE GENOMIC DNA]</scope>
    <source>
        <strain evidence="1 2">RCEF 1005</strain>
    </source>
</reference>
<gene>
    <name evidence="1" type="ORF">LEL_07895</name>
</gene>
<dbReference type="EMBL" id="AZHF01000006">
    <property type="protein sequence ID" value="OAA74314.1"/>
    <property type="molecule type" value="Genomic_DNA"/>
</dbReference>
<dbReference type="AlphaFoldDB" id="A0A162LR00"/>
<name>A0A162LR00_CORDF</name>
<comment type="caution">
    <text evidence="1">The sequence shown here is derived from an EMBL/GenBank/DDBJ whole genome shotgun (WGS) entry which is preliminary data.</text>
</comment>
<proteinExistence type="predicted"/>
<dbReference type="Proteomes" id="UP000076881">
    <property type="component" value="Unassembled WGS sequence"/>
</dbReference>
<evidence type="ECO:0000313" key="1">
    <source>
        <dbReference type="EMBL" id="OAA74314.1"/>
    </source>
</evidence>
<sequence>MDAPSTYGWLKFSWVAMHACMQKSSEMPIVVVPRHGSLAAGIVQTTKARLTLSVHSVPACKAASELPGLDKYKNYDDALLYHAIDLISQADIILAHGKEEWTKDQVRADRDMVEYTRREWPETEVFTGVFMYVQSGADLNELPADVGKALECYTRLLEIASSIRCEFRWHLLEIALEPVDELVQQADQAAEIWRSRVEDASAWGPLSVGEPCASLRDLYHQSFLEQTTDWQRELLEMWSVRNDLDAMLQVVLSVPRRVGGGCTSEPE</sequence>
<organism evidence="1 2">
    <name type="scientific">Akanthomyces lecanii RCEF 1005</name>
    <dbReference type="NCBI Taxonomy" id="1081108"/>
    <lineage>
        <taxon>Eukaryota</taxon>
        <taxon>Fungi</taxon>
        <taxon>Dikarya</taxon>
        <taxon>Ascomycota</taxon>
        <taxon>Pezizomycotina</taxon>
        <taxon>Sordariomycetes</taxon>
        <taxon>Hypocreomycetidae</taxon>
        <taxon>Hypocreales</taxon>
        <taxon>Cordycipitaceae</taxon>
        <taxon>Akanthomyces</taxon>
        <taxon>Cordyceps confragosa</taxon>
    </lineage>
</organism>
<accession>A0A162LR00</accession>